<feature type="transmembrane region" description="Helical" evidence="1">
    <location>
        <begin position="399"/>
        <end position="421"/>
    </location>
</feature>
<name>A0A4D6HEV3_9EURY</name>
<dbReference type="NCBIfam" id="TIGR03662">
    <property type="entry name" value="Chlor_Arch_YYY"/>
    <property type="match status" value="1"/>
</dbReference>
<feature type="transmembrane region" description="Helical" evidence="1">
    <location>
        <begin position="538"/>
        <end position="557"/>
    </location>
</feature>
<dbReference type="OrthoDB" id="313199at2157"/>
<feature type="transmembrane region" description="Helical" evidence="1">
    <location>
        <begin position="61"/>
        <end position="82"/>
    </location>
</feature>
<evidence type="ECO:0000256" key="1">
    <source>
        <dbReference type="SAM" id="Phobius"/>
    </source>
</evidence>
<protein>
    <recommendedName>
        <fullName evidence="4">Chlor_Arch_YYY domain-containing protein</fullName>
    </recommendedName>
</protein>
<dbReference type="InterPro" id="IPR018746">
    <property type="entry name" value="DUF2298"/>
</dbReference>
<feature type="transmembrane region" description="Helical" evidence="1">
    <location>
        <begin position="569"/>
        <end position="588"/>
    </location>
</feature>
<evidence type="ECO:0000313" key="2">
    <source>
        <dbReference type="EMBL" id="QCC51826.1"/>
    </source>
</evidence>
<feature type="transmembrane region" description="Helical" evidence="1">
    <location>
        <begin position="441"/>
        <end position="460"/>
    </location>
</feature>
<proteinExistence type="predicted"/>
<dbReference type="AlphaFoldDB" id="A0A4D6HEV3"/>
<evidence type="ECO:0008006" key="4">
    <source>
        <dbReference type="Google" id="ProtNLM"/>
    </source>
</evidence>
<feature type="transmembrane region" description="Helical" evidence="1">
    <location>
        <begin position="358"/>
        <end position="378"/>
    </location>
</feature>
<feature type="transmembrane region" description="Helical" evidence="1">
    <location>
        <begin position="36"/>
        <end position="54"/>
    </location>
</feature>
<keyword evidence="1" id="KW-0812">Transmembrane</keyword>
<keyword evidence="1" id="KW-1133">Transmembrane helix</keyword>
<feature type="transmembrane region" description="Helical" evidence="1">
    <location>
        <begin position="472"/>
        <end position="505"/>
    </location>
</feature>
<dbReference type="PANTHER" id="PTHR10790:SF51">
    <property type="entry name" value="TETRATRICOPEPTIDE REPEAT PROTEIN"/>
    <property type="match status" value="1"/>
</dbReference>
<dbReference type="KEGG" id="hsn:DV733_11520"/>
<feature type="transmembrane region" description="Helical" evidence="1">
    <location>
        <begin position="203"/>
        <end position="222"/>
    </location>
</feature>
<dbReference type="PANTHER" id="PTHR10790">
    <property type="entry name" value="TPR-DOMAIN CONTAINING PROTEIN"/>
    <property type="match status" value="1"/>
</dbReference>
<feature type="transmembrane region" description="Helical" evidence="1">
    <location>
        <begin position="171"/>
        <end position="191"/>
    </location>
</feature>
<gene>
    <name evidence="2" type="ORF">DV733_11520</name>
</gene>
<dbReference type="STRING" id="1457250.GCA_000755225_00585"/>
<keyword evidence="3" id="KW-1185">Reference proteome</keyword>
<organism evidence="2 3">
    <name type="scientific">Halapricum salinum</name>
    <dbReference type="NCBI Taxonomy" id="1457250"/>
    <lineage>
        <taxon>Archaea</taxon>
        <taxon>Methanobacteriati</taxon>
        <taxon>Methanobacteriota</taxon>
        <taxon>Stenosarchaea group</taxon>
        <taxon>Halobacteria</taxon>
        <taxon>Halobacteriales</taxon>
        <taxon>Haloarculaceae</taxon>
        <taxon>Halapricum</taxon>
    </lineage>
</organism>
<sequence length="876" mass="94239">MEYGLVALWLLTYLVLLYVGMPLAHALLPDLDDLGAGVALPLALALVWLVVFFLGRVSITLALWVGLLVLGALAATLWYRGYDIDHAAYVRVALVFSVAFCFLIAVRAVDPAAMPLAGEKFLDMSLLQSSLRGTTVPPEDAWFAGESVRYYYGGHLLASLLARITGTEGRFAYNLALAGYYAMLVTAAYGLARSIAAHRGFSAHRAGLASAFFVGVASNLQTSFRFGGAILEHAAGEFGLLGAPLGYLAAGWNWVAGLFFPLPRDRGIASSISEFSYWSASRVIDNAITEFPLFAWLNGDLHAHMMSTPFLLVVATILLQVFVAGTGRSRTRTLGTLFGVLPALGAVVAVVNTWSFPAVGGLVVLTLALGPTNPLALLRGERATDRTIDSWLEREGKRLGVAVVVGVIVLAIAWVLSSPYWLFESSSANTSPGAFPGRSTLAELLLTHGAFLLLYGLYLYRHSHYRLPEAVTVAVAATTLVAVTTVLTVPAVGLFLPILLGGWILLRRSGPVSVFGRTVIPWRTDEDGESPPQPGFETVLLVALTGLIVLVEFVYVVEPGAGGRFNTVFKVYMQVWILAGVAAGVILVRLLEERQSALDLSGDLGRRALAALGVALMVAVSLYGMLALTVHFGLTGDIAGSPSIDALAAIPAWSALAGFVLVLAIVWSLATIALDRLAERRAVIDESQRVGLTLAVGLLVVGAGLYGSFGIAVAYTPEEPVDTFSTDTERIADPTLDALAFVERDHNVEAAAVYWLDSEVEGQPNMLSDPGPQYRWYNGPASLTGVPTVLGKLPERAYRGPDVYEQRLRDVRAMFTGEPAEQRRLLAKYDVELIYVGPNERSEYRPITVDRLSVVSVEKEWPLVTIYRVDQGALDE</sequence>
<dbReference type="Proteomes" id="UP000296706">
    <property type="component" value="Chromosome"/>
</dbReference>
<feature type="transmembrane region" description="Helical" evidence="1">
    <location>
        <begin position="690"/>
        <end position="715"/>
    </location>
</feature>
<accession>A0A4D6HEV3</accession>
<dbReference type="RefSeq" id="WP_049994563.1">
    <property type="nucleotide sequence ID" value="NZ_CP031310.1"/>
</dbReference>
<dbReference type="EMBL" id="CP031310">
    <property type="protein sequence ID" value="QCC51826.1"/>
    <property type="molecule type" value="Genomic_DNA"/>
</dbReference>
<keyword evidence="1" id="KW-0472">Membrane</keyword>
<feature type="transmembrane region" description="Helical" evidence="1">
    <location>
        <begin position="334"/>
        <end position="352"/>
    </location>
</feature>
<feature type="transmembrane region" description="Helical" evidence="1">
    <location>
        <begin position="234"/>
        <end position="255"/>
    </location>
</feature>
<reference evidence="2 3" key="1">
    <citation type="journal article" date="2019" name="Nat. Commun.">
        <title>A new type of DNA phosphorothioation-based antiviral system in archaea.</title>
        <authorList>
            <person name="Xiong L."/>
            <person name="Liu S."/>
            <person name="Chen S."/>
            <person name="Xiao Y."/>
            <person name="Zhu B."/>
            <person name="Gao Y."/>
            <person name="Zhang Y."/>
            <person name="Chen B."/>
            <person name="Luo J."/>
            <person name="Deng Z."/>
            <person name="Chen X."/>
            <person name="Wang L."/>
            <person name="Chen S."/>
        </authorList>
    </citation>
    <scope>NUCLEOTIDE SEQUENCE [LARGE SCALE GENOMIC DNA]</scope>
    <source>
        <strain evidence="2 3">CBA1105</strain>
    </source>
</reference>
<feature type="transmembrane region" description="Helical" evidence="1">
    <location>
        <begin position="646"/>
        <end position="670"/>
    </location>
</feature>
<evidence type="ECO:0000313" key="3">
    <source>
        <dbReference type="Proteomes" id="UP000296706"/>
    </source>
</evidence>
<dbReference type="Pfam" id="PF10060">
    <property type="entry name" value="DUF2298"/>
    <property type="match status" value="1"/>
</dbReference>
<feature type="transmembrane region" description="Helical" evidence="1">
    <location>
        <begin position="301"/>
        <end position="322"/>
    </location>
</feature>
<feature type="transmembrane region" description="Helical" evidence="1">
    <location>
        <begin position="608"/>
        <end position="634"/>
    </location>
</feature>
<feature type="transmembrane region" description="Helical" evidence="1">
    <location>
        <begin position="88"/>
        <end position="106"/>
    </location>
</feature>
<dbReference type="GeneID" id="39848502"/>